<dbReference type="RefSeq" id="WP_326072472.1">
    <property type="nucleotide sequence ID" value="NZ_JARLKY010000029.1"/>
</dbReference>
<organism evidence="10 11">
    <name type="scientific">Paenibacillus alba</name>
    <dbReference type="NCBI Taxonomy" id="1197127"/>
    <lineage>
        <taxon>Bacteria</taxon>
        <taxon>Bacillati</taxon>
        <taxon>Bacillota</taxon>
        <taxon>Bacilli</taxon>
        <taxon>Bacillales</taxon>
        <taxon>Paenibacillaceae</taxon>
        <taxon>Paenibacillus</taxon>
    </lineage>
</organism>
<protein>
    <submittedName>
        <fullName evidence="10">Iron ABC transporter permease</fullName>
    </submittedName>
</protein>
<feature type="transmembrane region" description="Helical" evidence="8">
    <location>
        <begin position="184"/>
        <end position="207"/>
    </location>
</feature>
<evidence type="ECO:0000256" key="2">
    <source>
        <dbReference type="ARBA" id="ARBA00022448"/>
    </source>
</evidence>
<dbReference type="EMBL" id="JARLKY010000029">
    <property type="protein sequence ID" value="MEC0228212.1"/>
    <property type="molecule type" value="Genomic_DNA"/>
</dbReference>
<evidence type="ECO:0000256" key="5">
    <source>
        <dbReference type="ARBA" id="ARBA00022692"/>
    </source>
</evidence>
<keyword evidence="6 8" id="KW-1133">Transmembrane helix</keyword>
<feature type="transmembrane region" description="Helical" evidence="8">
    <location>
        <begin position="337"/>
        <end position="361"/>
    </location>
</feature>
<evidence type="ECO:0000313" key="10">
    <source>
        <dbReference type="EMBL" id="MEC0228212.1"/>
    </source>
</evidence>
<dbReference type="InterPro" id="IPR000515">
    <property type="entry name" value="MetI-like"/>
</dbReference>
<feature type="transmembrane region" description="Helical" evidence="8">
    <location>
        <begin position="440"/>
        <end position="462"/>
    </location>
</feature>
<feature type="transmembrane region" description="Helical" evidence="8">
    <location>
        <begin position="468"/>
        <end position="486"/>
    </location>
</feature>
<comment type="similarity">
    <text evidence="8">Belongs to the binding-protein-dependent transport system permease family.</text>
</comment>
<dbReference type="PANTHER" id="PTHR43357:SF4">
    <property type="entry name" value="INNER MEMBRANE ABC TRANSPORTER PERMEASE PROTEIN YDCV"/>
    <property type="match status" value="1"/>
</dbReference>
<feature type="domain" description="ABC transmembrane type-1" evidence="9">
    <location>
        <begin position="403"/>
        <end position="597"/>
    </location>
</feature>
<sequence>MELSKDRGRTSSLYLRRTLNMAKSLLTNPVYLIGLLALCFLTYTIILPLWEIVKTTFLWQQQDVRVSPDAKPGYFTWYHWSRILTSDLSKSLFYKPMLNSISTSVVVSFASMALGTALAWFVTRTDVPFKKTIAFLAVVPHMLPSWILSIAWMMVFKNQKIGGSEGIFQAVFHLQPPDWLSYGYVPIVTTLTIHDSVFFYLLVAVALSSMNSQLEETASLLGAGRLTILRKITLPLVLPAILSAFILTFTKAMGSFGVPALLGLPVKYYTISTMLYSAMRNRMVTEAYILSLILMLISMLTIYLNQRMIGKRKSFVTIGGKGGRRTLTPLGKWRMPLAAGILLFMLLIGIAPLLLLVWQTFMLKDGNYSLSNLTLHWWIGESNFKIASGEVGVLRNNELLLALKNSVHIALVSSACAAVAGLILGYVVSRGRKLRLARTVEHVSFLPYLIPGISLAAIYISMFAKPTLLLPALYGTLSLIILITVVKDLPFATRAGSSAMLQIGGELEEAARMQGASWFKRFYRILLPLSRNSLISSFLIVFIGAMKEMDSIILLITPKTGTLTTLTFWYAEKGFFQLTNAIIVIIIVIIMVVYAVATKIGKADLTKGIGG</sequence>
<evidence type="ECO:0000259" key="9">
    <source>
        <dbReference type="PROSITE" id="PS50928"/>
    </source>
</evidence>
<evidence type="ECO:0000256" key="6">
    <source>
        <dbReference type="ARBA" id="ARBA00022989"/>
    </source>
</evidence>
<accession>A0ABU6G222</accession>
<dbReference type="PANTHER" id="PTHR43357">
    <property type="entry name" value="INNER MEMBRANE ABC TRANSPORTER PERMEASE PROTEIN YDCV"/>
    <property type="match status" value="1"/>
</dbReference>
<evidence type="ECO:0000256" key="8">
    <source>
        <dbReference type="RuleBase" id="RU363032"/>
    </source>
</evidence>
<dbReference type="InterPro" id="IPR035906">
    <property type="entry name" value="MetI-like_sf"/>
</dbReference>
<reference evidence="10 11" key="1">
    <citation type="submission" date="2023-03" db="EMBL/GenBank/DDBJ databases">
        <title>Bacillus Genome Sequencing.</title>
        <authorList>
            <person name="Dunlap C."/>
        </authorList>
    </citation>
    <scope>NUCLEOTIDE SEQUENCE [LARGE SCALE GENOMIC DNA]</scope>
    <source>
        <strain evidence="10 11">BD-533</strain>
    </source>
</reference>
<dbReference type="SUPFAM" id="SSF161098">
    <property type="entry name" value="MetI-like"/>
    <property type="match status" value="2"/>
</dbReference>
<name>A0ABU6G222_9BACL</name>
<comment type="subcellular location">
    <subcellularLocation>
        <location evidence="1">Cell inner membrane</location>
        <topology evidence="1">Multi-pass membrane protein</topology>
    </subcellularLocation>
    <subcellularLocation>
        <location evidence="8">Cell membrane</location>
        <topology evidence="8">Multi-pass membrane protein</topology>
    </subcellularLocation>
</comment>
<evidence type="ECO:0000256" key="1">
    <source>
        <dbReference type="ARBA" id="ARBA00004429"/>
    </source>
</evidence>
<evidence type="ECO:0000256" key="7">
    <source>
        <dbReference type="ARBA" id="ARBA00023136"/>
    </source>
</evidence>
<feature type="transmembrane region" description="Helical" evidence="8">
    <location>
        <begin position="287"/>
        <end position="304"/>
    </location>
</feature>
<dbReference type="Gene3D" id="1.10.3720.10">
    <property type="entry name" value="MetI-like"/>
    <property type="match status" value="2"/>
</dbReference>
<dbReference type="Proteomes" id="UP001338137">
    <property type="component" value="Unassembled WGS sequence"/>
</dbReference>
<feature type="transmembrane region" description="Helical" evidence="8">
    <location>
        <begin position="228"/>
        <end position="249"/>
    </location>
</feature>
<feature type="transmembrane region" description="Helical" evidence="8">
    <location>
        <begin position="30"/>
        <end position="50"/>
    </location>
</feature>
<feature type="transmembrane region" description="Helical" evidence="8">
    <location>
        <begin position="407"/>
        <end position="428"/>
    </location>
</feature>
<comment type="caution">
    <text evidence="10">The sequence shown here is derived from an EMBL/GenBank/DDBJ whole genome shotgun (WGS) entry which is preliminary data.</text>
</comment>
<feature type="transmembrane region" description="Helical" evidence="8">
    <location>
        <begin position="133"/>
        <end position="155"/>
    </location>
</feature>
<evidence type="ECO:0000313" key="11">
    <source>
        <dbReference type="Proteomes" id="UP001338137"/>
    </source>
</evidence>
<feature type="transmembrane region" description="Helical" evidence="8">
    <location>
        <begin position="578"/>
        <end position="597"/>
    </location>
</feature>
<feature type="domain" description="ABC transmembrane type-1" evidence="9">
    <location>
        <begin position="97"/>
        <end position="305"/>
    </location>
</feature>
<evidence type="ECO:0000256" key="4">
    <source>
        <dbReference type="ARBA" id="ARBA00022519"/>
    </source>
</evidence>
<keyword evidence="2 8" id="KW-0813">Transport</keyword>
<keyword evidence="7 8" id="KW-0472">Membrane</keyword>
<keyword evidence="5 8" id="KW-0812">Transmembrane</keyword>
<proteinExistence type="inferred from homology"/>
<dbReference type="Pfam" id="PF00528">
    <property type="entry name" value="BPD_transp_1"/>
    <property type="match status" value="2"/>
</dbReference>
<dbReference type="PROSITE" id="PS50928">
    <property type="entry name" value="ABC_TM1"/>
    <property type="match status" value="2"/>
</dbReference>
<dbReference type="CDD" id="cd06261">
    <property type="entry name" value="TM_PBP2"/>
    <property type="match status" value="2"/>
</dbReference>
<feature type="transmembrane region" description="Helical" evidence="8">
    <location>
        <begin position="522"/>
        <end position="546"/>
    </location>
</feature>
<feature type="transmembrane region" description="Helical" evidence="8">
    <location>
        <begin position="101"/>
        <end position="121"/>
    </location>
</feature>
<keyword evidence="3" id="KW-1003">Cell membrane</keyword>
<evidence type="ECO:0000256" key="3">
    <source>
        <dbReference type="ARBA" id="ARBA00022475"/>
    </source>
</evidence>
<keyword evidence="11" id="KW-1185">Reference proteome</keyword>
<gene>
    <name evidence="10" type="ORF">P4I72_13860</name>
</gene>
<keyword evidence="4" id="KW-0997">Cell inner membrane</keyword>